<protein>
    <submittedName>
        <fullName evidence="2">Uncharacterized protein</fullName>
    </submittedName>
</protein>
<dbReference type="EMBL" id="AWWV01010168">
    <property type="protein sequence ID" value="OMO81371.1"/>
    <property type="molecule type" value="Genomic_DNA"/>
</dbReference>
<dbReference type="OrthoDB" id="975446at2759"/>
<keyword evidence="1" id="KW-0812">Transmembrane</keyword>
<evidence type="ECO:0000313" key="2">
    <source>
        <dbReference type="EMBL" id="OMO81371.1"/>
    </source>
</evidence>
<feature type="transmembrane region" description="Helical" evidence="1">
    <location>
        <begin position="47"/>
        <end position="69"/>
    </location>
</feature>
<organism evidence="2 3">
    <name type="scientific">Corchorus capsularis</name>
    <name type="common">Jute</name>
    <dbReference type="NCBI Taxonomy" id="210143"/>
    <lineage>
        <taxon>Eukaryota</taxon>
        <taxon>Viridiplantae</taxon>
        <taxon>Streptophyta</taxon>
        <taxon>Embryophyta</taxon>
        <taxon>Tracheophyta</taxon>
        <taxon>Spermatophyta</taxon>
        <taxon>Magnoliopsida</taxon>
        <taxon>eudicotyledons</taxon>
        <taxon>Gunneridae</taxon>
        <taxon>Pentapetalae</taxon>
        <taxon>rosids</taxon>
        <taxon>malvids</taxon>
        <taxon>Malvales</taxon>
        <taxon>Malvaceae</taxon>
        <taxon>Grewioideae</taxon>
        <taxon>Apeibeae</taxon>
        <taxon>Corchorus</taxon>
    </lineage>
</organism>
<reference evidence="2 3" key="1">
    <citation type="submission" date="2013-09" db="EMBL/GenBank/DDBJ databases">
        <title>Corchorus capsularis genome sequencing.</title>
        <authorList>
            <person name="Alam M."/>
            <person name="Haque M.S."/>
            <person name="Islam M.S."/>
            <person name="Emdad E.M."/>
            <person name="Islam M.M."/>
            <person name="Ahmed B."/>
            <person name="Halim A."/>
            <person name="Hossen Q.M.M."/>
            <person name="Hossain M.Z."/>
            <person name="Ahmed R."/>
            <person name="Khan M.M."/>
            <person name="Islam R."/>
            <person name="Rashid M.M."/>
            <person name="Khan S.A."/>
            <person name="Rahman M.S."/>
            <person name="Alam M."/>
        </authorList>
    </citation>
    <scope>NUCLEOTIDE SEQUENCE [LARGE SCALE GENOMIC DNA]</scope>
    <source>
        <strain evidence="3">cv. CVL-1</strain>
        <tissue evidence="2">Whole seedling</tissue>
    </source>
</reference>
<dbReference type="Gramene" id="OMO81371">
    <property type="protein sequence ID" value="OMO81371"/>
    <property type="gene ID" value="CCACVL1_12446"/>
</dbReference>
<dbReference type="AlphaFoldDB" id="A0A1R3IFT9"/>
<keyword evidence="1" id="KW-0472">Membrane</keyword>
<comment type="caution">
    <text evidence="2">The sequence shown here is derived from an EMBL/GenBank/DDBJ whole genome shotgun (WGS) entry which is preliminary data.</text>
</comment>
<proteinExistence type="predicted"/>
<keyword evidence="1" id="KW-1133">Transmembrane helix</keyword>
<keyword evidence="3" id="KW-1185">Reference proteome</keyword>
<dbReference type="Proteomes" id="UP000188268">
    <property type="component" value="Unassembled WGS sequence"/>
</dbReference>
<evidence type="ECO:0000256" key="1">
    <source>
        <dbReference type="SAM" id="Phobius"/>
    </source>
</evidence>
<name>A0A1R3IFT9_COCAP</name>
<feature type="transmembrane region" description="Helical" evidence="1">
    <location>
        <begin position="7"/>
        <end position="27"/>
    </location>
</feature>
<accession>A0A1R3IFT9</accession>
<evidence type="ECO:0000313" key="3">
    <source>
        <dbReference type="Proteomes" id="UP000188268"/>
    </source>
</evidence>
<gene>
    <name evidence="2" type="ORF">CCACVL1_12446</name>
</gene>
<sequence length="74" mass="8080">MTLILGLVFSHGFVEYAILSVLMYFIIETEDNLLKAAAIVNGQESLSLFIVLIVAYFADGLAASTWLLAPIQLC</sequence>